<sequence length="178" mass="20183">MEKAEQTILRCLYGKRPEQQNQQGWASRAILSKVRMFVSSRTRSRTWKEARATERALSRTARFSRKICSLFSSFLSMDWSSSRRRCCSSSSTLWRFSLCSLSFSCLLCTARRAFSLARSSATMAACCARRSASLARASSCSCCCRSRCSAARRAFWICFSSRRAFSFSSCSRRSTICS</sequence>
<dbReference type="Proteomes" id="UP000824540">
    <property type="component" value="Unassembled WGS sequence"/>
</dbReference>
<reference evidence="1" key="1">
    <citation type="thesis" date="2021" institute="BYU ScholarsArchive" country="Provo, UT, USA">
        <title>Applications of and Algorithms for Genome Assembly and Genomic Analyses with an Emphasis on Marine Teleosts.</title>
        <authorList>
            <person name="Pickett B.D."/>
        </authorList>
    </citation>
    <scope>NUCLEOTIDE SEQUENCE</scope>
    <source>
        <strain evidence="1">HI-2016</strain>
    </source>
</reference>
<accession>A0A8T2NA43</accession>
<dbReference type="AlphaFoldDB" id="A0A8T2NA43"/>
<keyword evidence="2" id="KW-1185">Reference proteome</keyword>
<gene>
    <name evidence="1" type="ORF">JZ751_003124</name>
</gene>
<evidence type="ECO:0000313" key="1">
    <source>
        <dbReference type="EMBL" id="KAG9336776.1"/>
    </source>
</evidence>
<dbReference type="EMBL" id="JAFBMS010000102">
    <property type="protein sequence ID" value="KAG9336776.1"/>
    <property type="molecule type" value="Genomic_DNA"/>
</dbReference>
<evidence type="ECO:0000313" key="2">
    <source>
        <dbReference type="Proteomes" id="UP000824540"/>
    </source>
</evidence>
<proteinExistence type="predicted"/>
<name>A0A8T2NA43_9TELE</name>
<organism evidence="1 2">
    <name type="scientific">Albula glossodonta</name>
    <name type="common">roundjaw bonefish</name>
    <dbReference type="NCBI Taxonomy" id="121402"/>
    <lineage>
        <taxon>Eukaryota</taxon>
        <taxon>Metazoa</taxon>
        <taxon>Chordata</taxon>
        <taxon>Craniata</taxon>
        <taxon>Vertebrata</taxon>
        <taxon>Euteleostomi</taxon>
        <taxon>Actinopterygii</taxon>
        <taxon>Neopterygii</taxon>
        <taxon>Teleostei</taxon>
        <taxon>Albuliformes</taxon>
        <taxon>Albulidae</taxon>
        <taxon>Albula</taxon>
    </lineage>
</organism>
<dbReference type="OrthoDB" id="8964893at2759"/>
<comment type="caution">
    <text evidence="1">The sequence shown here is derived from an EMBL/GenBank/DDBJ whole genome shotgun (WGS) entry which is preliminary data.</text>
</comment>
<protein>
    <submittedName>
        <fullName evidence="1">Uncharacterized protein</fullName>
    </submittedName>
</protein>